<protein>
    <submittedName>
        <fullName evidence="1">Uncharacterized protein</fullName>
    </submittedName>
</protein>
<dbReference type="RefSeq" id="XP_025557767.1">
    <property type="nucleotide sequence ID" value="XM_025707810.1"/>
</dbReference>
<gene>
    <name evidence="1" type="ORF">BO88DRAFT_408816</name>
</gene>
<dbReference type="GeneID" id="37212402"/>
<dbReference type="EMBL" id="KZ821647">
    <property type="protein sequence ID" value="PYH63973.1"/>
    <property type="molecule type" value="Genomic_DNA"/>
</dbReference>
<dbReference type="Proteomes" id="UP000248405">
    <property type="component" value="Unassembled WGS sequence"/>
</dbReference>
<keyword evidence="2" id="KW-1185">Reference proteome</keyword>
<evidence type="ECO:0000313" key="2">
    <source>
        <dbReference type="Proteomes" id="UP000248405"/>
    </source>
</evidence>
<name>A0A319BD84_ASPVC</name>
<proteinExistence type="predicted"/>
<organism evidence="1 2">
    <name type="scientific">Aspergillus vadensis (strain CBS 113365 / IMI 142717 / IBT 24658)</name>
    <dbReference type="NCBI Taxonomy" id="1448311"/>
    <lineage>
        <taxon>Eukaryota</taxon>
        <taxon>Fungi</taxon>
        <taxon>Dikarya</taxon>
        <taxon>Ascomycota</taxon>
        <taxon>Pezizomycotina</taxon>
        <taxon>Eurotiomycetes</taxon>
        <taxon>Eurotiomycetidae</taxon>
        <taxon>Eurotiales</taxon>
        <taxon>Aspergillaceae</taxon>
        <taxon>Aspergillus</taxon>
        <taxon>Aspergillus subgen. Circumdati</taxon>
    </lineage>
</organism>
<evidence type="ECO:0000313" key="1">
    <source>
        <dbReference type="EMBL" id="PYH63973.1"/>
    </source>
</evidence>
<sequence>MDMPVLENPGLGLFDVKGLLIHRLNQQLAEYNRGLALDLGASRSAILADEDGAHGAVCEDVGPVFCSFHAS</sequence>
<accession>A0A319BD84</accession>
<reference evidence="1" key="1">
    <citation type="submission" date="2016-12" db="EMBL/GenBank/DDBJ databases">
        <title>The genomes of Aspergillus section Nigri reveals drivers in fungal speciation.</title>
        <authorList>
            <consortium name="DOE Joint Genome Institute"/>
            <person name="Vesth T.C."/>
            <person name="Nybo J."/>
            <person name="Theobald S."/>
            <person name="Brandl J."/>
            <person name="Frisvad J.C."/>
            <person name="Nielsen K.F."/>
            <person name="Lyhne E.K."/>
            <person name="Kogle M.E."/>
            <person name="Kuo A."/>
            <person name="Riley R."/>
            <person name="Clum A."/>
            <person name="Nolan M."/>
            <person name="Lipzen A."/>
            <person name="Salamov A."/>
            <person name="Henrissat B."/>
            <person name="Wiebenga A."/>
            <person name="De Vries R.P."/>
            <person name="Grigoriev I.V."/>
            <person name="Mortensen U.H."/>
            <person name="Andersen M.R."/>
            <person name="Baker S.E."/>
        </authorList>
    </citation>
    <scope>NUCLEOTIDE SEQUENCE [LARGE SCALE GENOMIC DNA]</scope>
    <source>
        <strain evidence="1">CBS 113365</strain>
    </source>
</reference>
<dbReference type="AlphaFoldDB" id="A0A319BD84"/>